<evidence type="ECO:0000313" key="16">
    <source>
        <dbReference type="Proteomes" id="UP001168821"/>
    </source>
</evidence>
<proteinExistence type="inferred from homology"/>
<comment type="caution">
    <text evidence="15">The sequence shown here is derived from an EMBL/GenBank/DDBJ whole genome shotgun (WGS) entry which is preliminary data.</text>
</comment>
<gene>
    <name evidence="15" type="ORF">Zmor_022181</name>
</gene>
<evidence type="ECO:0000256" key="3">
    <source>
        <dbReference type="ARBA" id="ARBA00022723"/>
    </source>
</evidence>
<evidence type="ECO:0000256" key="12">
    <source>
        <dbReference type="PROSITE-ProRule" id="PRU00309"/>
    </source>
</evidence>
<dbReference type="AlphaFoldDB" id="A0AA38M647"/>
<dbReference type="InterPro" id="IPR006612">
    <property type="entry name" value="THAP_Znf"/>
</dbReference>
<evidence type="ECO:0000256" key="5">
    <source>
        <dbReference type="ARBA" id="ARBA00022833"/>
    </source>
</evidence>
<feature type="compositionally biased region" description="Basic and acidic residues" evidence="13">
    <location>
        <begin position="167"/>
        <end position="176"/>
    </location>
</feature>
<evidence type="ECO:0000256" key="6">
    <source>
        <dbReference type="ARBA" id="ARBA00023015"/>
    </source>
</evidence>
<keyword evidence="5" id="KW-0862">Zinc</keyword>
<feature type="domain" description="THAP-type" evidence="14">
    <location>
        <begin position="1"/>
        <end position="101"/>
    </location>
</feature>
<keyword evidence="6" id="KW-0805">Transcription regulation</keyword>
<evidence type="ECO:0000313" key="15">
    <source>
        <dbReference type="EMBL" id="KAJ3644454.1"/>
    </source>
</evidence>
<feature type="compositionally biased region" description="Basic residues" evidence="13">
    <location>
        <begin position="135"/>
        <end position="144"/>
    </location>
</feature>
<dbReference type="Proteomes" id="UP001168821">
    <property type="component" value="Unassembled WGS sequence"/>
</dbReference>
<evidence type="ECO:0000256" key="1">
    <source>
        <dbReference type="ARBA" id="ARBA00004642"/>
    </source>
</evidence>
<evidence type="ECO:0000256" key="11">
    <source>
        <dbReference type="ARBA" id="ARBA00023306"/>
    </source>
</evidence>
<evidence type="ECO:0000256" key="10">
    <source>
        <dbReference type="ARBA" id="ARBA00023242"/>
    </source>
</evidence>
<dbReference type="PROSITE" id="PS50950">
    <property type="entry name" value="ZF_THAP"/>
    <property type="match status" value="1"/>
</dbReference>
<name>A0AA38M647_9CUCU</name>
<keyword evidence="16" id="KW-1185">Reference proteome</keyword>
<evidence type="ECO:0000256" key="7">
    <source>
        <dbReference type="ARBA" id="ARBA00023054"/>
    </source>
</evidence>
<dbReference type="SMART" id="SM00980">
    <property type="entry name" value="THAP"/>
    <property type="match status" value="1"/>
</dbReference>
<keyword evidence="11" id="KW-0131">Cell cycle</keyword>
<dbReference type="GO" id="GO:0005654">
    <property type="term" value="C:nucleoplasm"/>
    <property type="evidence" value="ECO:0007669"/>
    <property type="project" value="UniProtKB-SubCell"/>
</dbReference>
<dbReference type="InterPro" id="IPR038441">
    <property type="entry name" value="THAP_Znf_sf"/>
</dbReference>
<dbReference type="EMBL" id="JALNTZ010000007">
    <property type="protein sequence ID" value="KAJ3644454.1"/>
    <property type="molecule type" value="Genomic_DNA"/>
</dbReference>
<evidence type="ECO:0000256" key="4">
    <source>
        <dbReference type="ARBA" id="ARBA00022771"/>
    </source>
</evidence>
<comment type="similarity">
    <text evidence="2">Belongs to the THAP1 family.</text>
</comment>
<feature type="region of interest" description="Disordered" evidence="13">
    <location>
        <begin position="135"/>
        <end position="201"/>
    </location>
</feature>
<dbReference type="Gene3D" id="6.20.210.20">
    <property type="entry name" value="THAP domain"/>
    <property type="match status" value="1"/>
</dbReference>
<evidence type="ECO:0000256" key="2">
    <source>
        <dbReference type="ARBA" id="ARBA00006177"/>
    </source>
</evidence>
<evidence type="ECO:0000256" key="13">
    <source>
        <dbReference type="SAM" id="MobiDB-lite"/>
    </source>
</evidence>
<keyword evidence="4 12" id="KW-0863">Zinc-finger</keyword>
<keyword evidence="9" id="KW-0804">Transcription</keyword>
<keyword evidence="3" id="KW-0479">Metal-binding</keyword>
<dbReference type="SUPFAM" id="SSF57716">
    <property type="entry name" value="Glucocorticoid receptor-like (DNA-binding domain)"/>
    <property type="match status" value="1"/>
</dbReference>
<evidence type="ECO:0000256" key="9">
    <source>
        <dbReference type="ARBA" id="ARBA00023163"/>
    </source>
</evidence>
<dbReference type="PANTHER" id="PTHR46600:SF1">
    <property type="entry name" value="THAP DOMAIN-CONTAINING PROTEIN 1"/>
    <property type="match status" value="1"/>
</dbReference>
<keyword evidence="7" id="KW-0175">Coiled coil</keyword>
<sequence>MKKKKCGNRCCVPTCEFPDDGTLTYHQFPKAGTKVVIKNAQGQAFYCDRRKIWEDRVGADFAIHKTSKVCSIHFAEEDYCLKSRQQIGNRRLLQTAVPTLYLPDEENSAFTKFKQKPKLLGEVVVNDNSTPIRRRLRLRTKRSKSQNDPQEDQIPSERIVSPGLEINRQDTNEKSQKLTPNLESRATPATIPQELSSEPPKNALQMAESAIFETIVIFKTEDVEITENDVKEEIKTEEIKSDNTEHEKEAFLDMVLMQTSYEMEKFTSGTYSTLSYL</sequence>
<evidence type="ECO:0000259" key="14">
    <source>
        <dbReference type="PROSITE" id="PS50950"/>
    </source>
</evidence>
<protein>
    <recommendedName>
        <fullName evidence="14">THAP-type domain-containing protein</fullName>
    </recommendedName>
</protein>
<keyword evidence="8 12" id="KW-0238">DNA-binding</keyword>
<accession>A0AA38M647</accession>
<dbReference type="Pfam" id="PF05485">
    <property type="entry name" value="THAP"/>
    <property type="match status" value="1"/>
</dbReference>
<comment type="subcellular location">
    <subcellularLocation>
        <location evidence="1">Nucleus</location>
        <location evidence="1">Nucleoplasm</location>
    </subcellularLocation>
</comment>
<reference evidence="15" key="1">
    <citation type="journal article" date="2023" name="G3 (Bethesda)">
        <title>Whole genome assemblies of Zophobas morio and Tenebrio molitor.</title>
        <authorList>
            <person name="Kaur S."/>
            <person name="Stinson S.A."/>
            <person name="diCenzo G.C."/>
        </authorList>
    </citation>
    <scope>NUCLEOTIDE SEQUENCE</scope>
    <source>
        <strain evidence="15">QUZm001</strain>
    </source>
</reference>
<dbReference type="PANTHER" id="PTHR46600">
    <property type="entry name" value="THAP DOMAIN-CONTAINING"/>
    <property type="match status" value="1"/>
</dbReference>
<organism evidence="15 16">
    <name type="scientific">Zophobas morio</name>
    <dbReference type="NCBI Taxonomy" id="2755281"/>
    <lineage>
        <taxon>Eukaryota</taxon>
        <taxon>Metazoa</taxon>
        <taxon>Ecdysozoa</taxon>
        <taxon>Arthropoda</taxon>
        <taxon>Hexapoda</taxon>
        <taxon>Insecta</taxon>
        <taxon>Pterygota</taxon>
        <taxon>Neoptera</taxon>
        <taxon>Endopterygota</taxon>
        <taxon>Coleoptera</taxon>
        <taxon>Polyphaga</taxon>
        <taxon>Cucujiformia</taxon>
        <taxon>Tenebrionidae</taxon>
        <taxon>Zophobas</taxon>
    </lineage>
</organism>
<evidence type="ECO:0000256" key="8">
    <source>
        <dbReference type="ARBA" id="ARBA00023125"/>
    </source>
</evidence>
<dbReference type="GO" id="GO:0043565">
    <property type="term" value="F:sequence-specific DNA binding"/>
    <property type="evidence" value="ECO:0007669"/>
    <property type="project" value="InterPro"/>
</dbReference>
<keyword evidence="10" id="KW-0539">Nucleus</keyword>
<dbReference type="GO" id="GO:0008270">
    <property type="term" value="F:zinc ion binding"/>
    <property type="evidence" value="ECO:0007669"/>
    <property type="project" value="UniProtKB-KW"/>
</dbReference>
<dbReference type="InterPro" id="IPR026516">
    <property type="entry name" value="THAP1/10"/>
</dbReference>